<gene>
    <name evidence="11" type="ORF">ETB97_010452</name>
</gene>
<dbReference type="GO" id="GO:0043565">
    <property type="term" value="F:sequence-specific DNA binding"/>
    <property type="evidence" value="ECO:0007669"/>
    <property type="project" value="InterPro"/>
</dbReference>
<evidence type="ECO:0000313" key="11">
    <source>
        <dbReference type="EMBL" id="KAF5863224.1"/>
    </source>
</evidence>
<evidence type="ECO:0000256" key="8">
    <source>
        <dbReference type="ARBA" id="ARBA00023125"/>
    </source>
</evidence>
<keyword evidence="12" id="KW-1185">Reference proteome</keyword>
<comment type="similarity">
    <text evidence="4">Belongs to the DIM1 family.</text>
</comment>
<evidence type="ECO:0000256" key="10">
    <source>
        <dbReference type="ARBA" id="ARBA00023242"/>
    </source>
</evidence>
<dbReference type="FunFam" id="3.40.30.10:FF:000004">
    <property type="entry name" value="Spliceosomal protein DIB1"/>
    <property type="match status" value="1"/>
</dbReference>
<sequence length="395" mass="45536">MGSVVLPHLRTAWHVDQAILSEEERLVVIRFGRDHDVDCMRQDEVLFKIAERVKNFAVIYLCDIDEVPEFNTMYELFDPMTIMFFYRNKHMMCDFGTGNNNKLNWVLEDKQELIDILETIYKGAKKGRGLVVSPKDYSTRMIDRGIFESLQSKIDEEAVVRDVRAKAFPASSRKSSKLIVTRNYMRLFRPLLEMDVPQQLCSLELILRPQITVVKPVLDEATKEILAQKEQVTRLKALADKHPFYKYNGVWTRELQNLVSSIELCAWLGGFEEYKSDGSSFLTIEEVGKFLDVPVNLKEQDAFHLTIEEYLLALISMVEELSRLAVNSVTLGDYARPLQISNFIKDLFAGFQLLNLKNDILRKRSDGIKYSVKKVEDVVYDLSLRNLIPKGSDTA</sequence>
<keyword evidence="8" id="KW-0238">DNA-binding</keyword>
<organism evidence="11 12">
    <name type="scientific">Petromyces alliaceus</name>
    <name type="common">Aspergillus alliaceus</name>
    <dbReference type="NCBI Taxonomy" id="209559"/>
    <lineage>
        <taxon>Eukaryota</taxon>
        <taxon>Fungi</taxon>
        <taxon>Dikarya</taxon>
        <taxon>Ascomycota</taxon>
        <taxon>Pezizomycotina</taxon>
        <taxon>Eurotiomycetes</taxon>
        <taxon>Eurotiomycetidae</taxon>
        <taxon>Eurotiales</taxon>
        <taxon>Aspergillaceae</taxon>
        <taxon>Aspergillus</taxon>
        <taxon>Aspergillus subgen. Circumdati</taxon>
    </lineage>
</organism>
<dbReference type="Gene3D" id="3.40.30.10">
    <property type="entry name" value="Glutaredoxin"/>
    <property type="match status" value="1"/>
</dbReference>
<dbReference type="FunFam" id="1.20.58.200:FF:000002">
    <property type="entry name" value="Putative translin"/>
    <property type="match status" value="1"/>
</dbReference>
<dbReference type="Pfam" id="PF02966">
    <property type="entry name" value="DIM1"/>
    <property type="match status" value="1"/>
</dbReference>
<evidence type="ECO:0000256" key="1">
    <source>
        <dbReference type="ARBA" id="ARBA00004123"/>
    </source>
</evidence>
<keyword evidence="9" id="KW-0508">mRNA splicing</keyword>
<evidence type="ECO:0000256" key="5">
    <source>
        <dbReference type="ARBA" id="ARBA00022490"/>
    </source>
</evidence>
<dbReference type="GO" id="GO:0003723">
    <property type="term" value="F:RNA binding"/>
    <property type="evidence" value="ECO:0007669"/>
    <property type="project" value="UniProtKB-KW"/>
</dbReference>
<dbReference type="GO" id="GO:0046540">
    <property type="term" value="C:U4/U6 x U5 tri-snRNP complex"/>
    <property type="evidence" value="ECO:0007669"/>
    <property type="project" value="InterPro"/>
</dbReference>
<name>A0A8H6AAK9_PETAA</name>
<comment type="caution">
    <text evidence="11">The sequence shown here is derived from an EMBL/GenBank/DDBJ whole genome shotgun (WGS) entry which is preliminary data.</text>
</comment>
<dbReference type="PANTHER" id="PTHR12052">
    <property type="entry name" value="THIOREDOXIN-LIKE PROTEN 4A, 4B"/>
    <property type="match status" value="1"/>
</dbReference>
<dbReference type="CDD" id="cd14819">
    <property type="entry name" value="Translin"/>
    <property type="match status" value="1"/>
</dbReference>
<dbReference type="GO" id="GO:0003697">
    <property type="term" value="F:single-stranded DNA binding"/>
    <property type="evidence" value="ECO:0007669"/>
    <property type="project" value="InterPro"/>
</dbReference>
<dbReference type="InterPro" id="IPR033956">
    <property type="entry name" value="Translin"/>
</dbReference>
<comment type="subcellular location">
    <subcellularLocation>
        <location evidence="2">Cytoplasm</location>
    </subcellularLocation>
    <subcellularLocation>
        <location evidence="1">Nucleus</location>
    </subcellularLocation>
</comment>
<dbReference type="GO" id="GO:0005682">
    <property type="term" value="C:U5 snRNP"/>
    <property type="evidence" value="ECO:0007669"/>
    <property type="project" value="TreeGrafter"/>
</dbReference>
<dbReference type="SUPFAM" id="SSF52833">
    <property type="entry name" value="Thioredoxin-like"/>
    <property type="match status" value="1"/>
</dbReference>
<evidence type="ECO:0000256" key="9">
    <source>
        <dbReference type="ARBA" id="ARBA00023187"/>
    </source>
</evidence>
<evidence type="ECO:0000256" key="3">
    <source>
        <dbReference type="ARBA" id="ARBA00005902"/>
    </source>
</evidence>
<accession>A0A8H6AAK9</accession>
<keyword evidence="5" id="KW-0963">Cytoplasm</keyword>
<dbReference type="GO" id="GO:0000398">
    <property type="term" value="P:mRNA splicing, via spliceosome"/>
    <property type="evidence" value="ECO:0007669"/>
    <property type="project" value="InterPro"/>
</dbReference>
<dbReference type="EMBL" id="SPNV01000056">
    <property type="protein sequence ID" value="KAF5863224.1"/>
    <property type="molecule type" value="Genomic_DNA"/>
</dbReference>
<evidence type="ECO:0000313" key="12">
    <source>
        <dbReference type="Proteomes" id="UP000541154"/>
    </source>
</evidence>
<keyword evidence="10" id="KW-0539">Nucleus</keyword>
<reference evidence="11 12" key="1">
    <citation type="submission" date="2019-04" db="EMBL/GenBank/DDBJ databases">
        <title>Aspergillus burnettii sp. nov., novel species from soil in southeast Queensland.</title>
        <authorList>
            <person name="Gilchrist C.L.M."/>
            <person name="Pitt J.I."/>
            <person name="Lange L."/>
            <person name="Lacey H.J."/>
            <person name="Vuong D."/>
            <person name="Midgley D.J."/>
            <person name="Greenfield P."/>
            <person name="Bradbury M."/>
            <person name="Lacey E."/>
            <person name="Busk P.K."/>
            <person name="Pilgaard B."/>
            <person name="Chooi Y.H."/>
            <person name="Piggott A.M."/>
        </authorList>
    </citation>
    <scope>NUCLEOTIDE SEQUENCE [LARGE SCALE GENOMIC DNA]</scope>
    <source>
        <strain evidence="11 12">FRR 5400</strain>
    </source>
</reference>
<dbReference type="InterPro" id="IPR002848">
    <property type="entry name" value="Translin_fam"/>
</dbReference>
<keyword evidence="6" id="KW-0507">mRNA processing</keyword>
<dbReference type="PANTHER" id="PTHR12052:SF5">
    <property type="entry name" value="THIOREDOXIN-LIKE PROTEIN 4A"/>
    <property type="match status" value="1"/>
</dbReference>
<dbReference type="Gene3D" id="1.20.58.190">
    <property type="entry name" value="Translin, domain 1"/>
    <property type="match status" value="1"/>
</dbReference>
<dbReference type="InterPro" id="IPR016069">
    <property type="entry name" value="Translin_C"/>
</dbReference>
<dbReference type="GO" id="GO:0005681">
    <property type="term" value="C:spliceosomal complex"/>
    <property type="evidence" value="ECO:0007669"/>
    <property type="project" value="TreeGrafter"/>
</dbReference>
<dbReference type="AlphaFoldDB" id="A0A8H6AAK9"/>
<evidence type="ECO:0000256" key="7">
    <source>
        <dbReference type="ARBA" id="ARBA00022884"/>
    </source>
</evidence>
<dbReference type="GO" id="GO:0005737">
    <property type="term" value="C:cytoplasm"/>
    <property type="evidence" value="ECO:0007669"/>
    <property type="project" value="UniProtKB-SubCell"/>
</dbReference>
<dbReference type="InterPro" id="IPR004123">
    <property type="entry name" value="Dim1"/>
</dbReference>
<dbReference type="InterPro" id="IPR036081">
    <property type="entry name" value="Translin_sf"/>
</dbReference>
<dbReference type="InterPro" id="IPR036249">
    <property type="entry name" value="Thioredoxin-like_sf"/>
</dbReference>
<comment type="similarity">
    <text evidence="3">Belongs to the translin family.</text>
</comment>
<dbReference type="SUPFAM" id="SSF74784">
    <property type="entry name" value="Translin"/>
    <property type="match status" value="1"/>
</dbReference>
<protein>
    <submittedName>
        <fullName evidence="11">Uncharacterized protein</fullName>
    </submittedName>
</protein>
<dbReference type="CDD" id="cd02954">
    <property type="entry name" value="DIM1"/>
    <property type="match status" value="1"/>
</dbReference>
<evidence type="ECO:0000256" key="4">
    <source>
        <dbReference type="ARBA" id="ARBA00008241"/>
    </source>
</evidence>
<dbReference type="Proteomes" id="UP000541154">
    <property type="component" value="Unassembled WGS sequence"/>
</dbReference>
<evidence type="ECO:0000256" key="2">
    <source>
        <dbReference type="ARBA" id="ARBA00004496"/>
    </source>
</evidence>
<dbReference type="Pfam" id="PF01997">
    <property type="entry name" value="Translin"/>
    <property type="match status" value="1"/>
</dbReference>
<keyword evidence="7" id="KW-0694">RNA-binding</keyword>
<dbReference type="InterPro" id="IPR016068">
    <property type="entry name" value="Translin_N"/>
</dbReference>
<evidence type="ECO:0000256" key="6">
    <source>
        <dbReference type="ARBA" id="ARBA00022664"/>
    </source>
</evidence>
<dbReference type="Gene3D" id="1.20.58.200">
    <property type="entry name" value="Translin, domain 2"/>
    <property type="match status" value="1"/>
</dbReference>
<proteinExistence type="inferred from homology"/>
<dbReference type="SMART" id="SM01410">
    <property type="entry name" value="DIM1"/>
    <property type="match status" value="1"/>
</dbReference>